<keyword evidence="2" id="KW-1185">Reference proteome</keyword>
<reference evidence="1" key="1">
    <citation type="submission" date="2022-11" db="EMBL/GenBank/DDBJ databases">
        <title>beta-Carotene-producing bacterium, Jeongeuplla avenae sp. nov., alleviates the salt stress of Arabidopsis seedlings.</title>
        <authorList>
            <person name="Jiang L."/>
            <person name="Lee J."/>
        </authorList>
    </citation>
    <scope>NUCLEOTIDE SEQUENCE</scope>
    <source>
        <strain evidence="1">DY_R2A_6</strain>
    </source>
</reference>
<dbReference type="EMBL" id="CP113520">
    <property type="protein sequence ID" value="WAJ30252.1"/>
    <property type="molecule type" value="Genomic_DNA"/>
</dbReference>
<evidence type="ECO:0000313" key="2">
    <source>
        <dbReference type="Proteomes" id="UP001163223"/>
    </source>
</evidence>
<protein>
    <submittedName>
        <fullName evidence="1">PfkB family carbohydrate kinase</fullName>
    </submittedName>
</protein>
<name>A0ACD4NUH4_9HYPH</name>
<evidence type="ECO:0000313" key="1">
    <source>
        <dbReference type="EMBL" id="WAJ30252.1"/>
    </source>
</evidence>
<keyword evidence="1" id="KW-0418">Kinase</keyword>
<accession>A0ACD4NUH4</accession>
<keyword evidence="1" id="KW-0808">Transferase</keyword>
<proteinExistence type="predicted"/>
<gene>
    <name evidence="1" type="ORF">OXU80_08625</name>
</gene>
<organism evidence="1 2">
    <name type="scientific">Antarcticirhabdus aurantiaca</name>
    <dbReference type="NCBI Taxonomy" id="2606717"/>
    <lineage>
        <taxon>Bacteria</taxon>
        <taxon>Pseudomonadati</taxon>
        <taxon>Pseudomonadota</taxon>
        <taxon>Alphaproteobacteria</taxon>
        <taxon>Hyphomicrobiales</taxon>
        <taxon>Aurantimonadaceae</taxon>
        <taxon>Antarcticirhabdus</taxon>
    </lineage>
</organism>
<dbReference type="Proteomes" id="UP001163223">
    <property type="component" value="Chromosome"/>
</dbReference>
<sequence length="324" mass="34321">MSDTRRTISEAADILTQTAGEVAVFAPWPLFTITIESMVDGQDHVYFHAGGQGVWVARMVASFGQRVTLVGPFGGESRHVIEALVRMEGLNLRPVHVSGANGGYIDDRRGGHRERVATAAAPRLDRHEIDDLYNAALAEGMRCGTLVMTGIPEGEVMPVDVFRRLALDLANNGVSVVADISGSLLEAVEGGLAILKVSHEELIEAGYAENDERESLLAGMEKLKAKTKDIVVSLADKGVLARLDGKLYFATMPKLEALDHTGAGDSMTAALAATRAAGITGAEALRLAAAAGAMNVTRHGRGTGKLCDIKELAAAVRIEELETP</sequence>